<dbReference type="SUPFAM" id="SSF56808">
    <property type="entry name" value="Ribosomal protein L1"/>
    <property type="match status" value="1"/>
</dbReference>
<proteinExistence type="predicted"/>
<protein>
    <recommendedName>
        <fullName evidence="4">Ribosomal protein L1</fullName>
    </recommendedName>
</protein>
<dbReference type="Pfam" id="PF00687">
    <property type="entry name" value="Ribosomal_L1"/>
    <property type="match status" value="1"/>
</dbReference>
<evidence type="ECO:0000313" key="2">
    <source>
        <dbReference type="EMBL" id="KAF8819177.1"/>
    </source>
</evidence>
<sequence length="319" mass="35557">MATTAKPSKPAVAFSSSSISLSFDFSRIDKAVSALVKHVHSKQKKQPTTSLLNAPNSNTLFLLFGVKRIPQHVKPTPVQISLPHSLYDESTDVCVIVKDPQRKWKDLFAKERIPEVQKIIGLKKLLKKFNSFKARRELCSAFELFVCDDRLVDRMPAALGKFFISSKKLPIGLKIRENNVAPPIQNALESTWLQLRCGPTVAVKIGRASMPVLQIVDNAKAVIQAVDTFYRTDPKWKNSILSIHLQATDTVALPIYDVLSTLPPLADGTLRLSPEATVNSPSVSSNTTKKTETATNELVSKKKRFRQSSRAVMRKVRRK</sequence>
<evidence type="ECO:0000313" key="3">
    <source>
        <dbReference type="Proteomes" id="UP000823046"/>
    </source>
</evidence>
<comment type="caution">
    <text evidence="2">The sequence shown here is derived from an EMBL/GenBank/DDBJ whole genome shotgun (WGS) entry which is preliminary data.</text>
</comment>
<feature type="compositionally biased region" description="Low complexity" evidence="1">
    <location>
        <begin position="277"/>
        <end position="297"/>
    </location>
</feature>
<evidence type="ECO:0000256" key="1">
    <source>
        <dbReference type="SAM" id="MobiDB-lite"/>
    </source>
</evidence>
<dbReference type="Gene3D" id="3.40.50.790">
    <property type="match status" value="1"/>
</dbReference>
<feature type="compositionally biased region" description="Basic residues" evidence="1">
    <location>
        <begin position="301"/>
        <end position="319"/>
    </location>
</feature>
<accession>A0ABQ7J5C1</accession>
<dbReference type="InterPro" id="IPR028364">
    <property type="entry name" value="Ribosomal_uL1/biogenesis"/>
</dbReference>
<dbReference type="Gene3D" id="3.30.190.20">
    <property type="match status" value="1"/>
</dbReference>
<reference evidence="2 3" key="1">
    <citation type="journal article" date="2020" name="bioRxiv">
        <title>Metabolic contributions of an alphaproteobacterial endosymbiont in the apicomplexan Cardiosporidium cionae.</title>
        <authorList>
            <person name="Hunter E.S."/>
            <person name="Paight C.J."/>
            <person name="Lane C.E."/>
        </authorList>
    </citation>
    <scope>NUCLEOTIDE SEQUENCE [LARGE SCALE GENOMIC DNA]</scope>
    <source>
        <strain evidence="2">ESH_2018</strain>
    </source>
</reference>
<keyword evidence="3" id="KW-1185">Reference proteome</keyword>
<dbReference type="Proteomes" id="UP000823046">
    <property type="component" value="Unassembled WGS sequence"/>
</dbReference>
<organism evidence="2 3">
    <name type="scientific">Cardiosporidium cionae</name>
    <dbReference type="NCBI Taxonomy" id="476202"/>
    <lineage>
        <taxon>Eukaryota</taxon>
        <taxon>Sar</taxon>
        <taxon>Alveolata</taxon>
        <taxon>Apicomplexa</taxon>
        <taxon>Aconoidasida</taxon>
        <taxon>Nephromycida</taxon>
        <taxon>Cardiosporidium</taxon>
    </lineage>
</organism>
<feature type="region of interest" description="Disordered" evidence="1">
    <location>
        <begin position="273"/>
        <end position="319"/>
    </location>
</feature>
<dbReference type="InterPro" id="IPR023674">
    <property type="entry name" value="Ribosomal_uL1-like"/>
</dbReference>
<gene>
    <name evidence="2" type="ORF">IE077_001507</name>
</gene>
<dbReference type="InterPro" id="IPR016095">
    <property type="entry name" value="Ribosomal_uL1_3-a/b-sand"/>
</dbReference>
<name>A0ABQ7J5C1_9APIC</name>
<dbReference type="EMBL" id="JADAQX010000911">
    <property type="protein sequence ID" value="KAF8819177.1"/>
    <property type="molecule type" value="Genomic_DNA"/>
</dbReference>
<evidence type="ECO:0008006" key="4">
    <source>
        <dbReference type="Google" id="ProtNLM"/>
    </source>
</evidence>